<reference evidence="2" key="1">
    <citation type="submission" date="2022-11" db="EMBL/GenBank/DDBJ databases">
        <title>Biodiversity and phylogenetic relationships of bacteria.</title>
        <authorList>
            <person name="Machado R.A.R."/>
            <person name="Bhat A."/>
            <person name="Loulou A."/>
            <person name="Kallel S."/>
        </authorList>
    </citation>
    <scope>NUCLEOTIDE SEQUENCE</scope>
    <source>
        <strain evidence="2">K-TC2</strain>
    </source>
</reference>
<dbReference type="AlphaFoldDB" id="A0A9X3E0B4"/>
<feature type="domain" description="Cytochrome P460" evidence="1">
    <location>
        <begin position="29"/>
        <end position="121"/>
    </location>
</feature>
<protein>
    <recommendedName>
        <fullName evidence="1">Cytochrome P460 domain-containing protein</fullName>
    </recommendedName>
</protein>
<accession>A0A9X3E0B4</accession>
<dbReference type="EMBL" id="JAPKNK010000001">
    <property type="protein sequence ID" value="MCX5568177.1"/>
    <property type="molecule type" value="Genomic_DNA"/>
</dbReference>
<dbReference type="CDD" id="cd20716">
    <property type="entry name" value="cyt_P460_fam"/>
    <property type="match status" value="1"/>
</dbReference>
<gene>
    <name evidence="2" type="ORF">OSH07_03125</name>
</gene>
<dbReference type="Pfam" id="PF16694">
    <property type="entry name" value="Cytochrome_P460"/>
    <property type="match status" value="1"/>
</dbReference>
<evidence type="ECO:0000313" key="3">
    <source>
        <dbReference type="Proteomes" id="UP001144805"/>
    </source>
</evidence>
<comment type="caution">
    <text evidence="2">The sequence shown here is derived from an EMBL/GenBank/DDBJ whole genome shotgun (WGS) entry which is preliminary data.</text>
</comment>
<evidence type="ECO:0000259" key="1">
    <source>
        <dbReference type="Pfam" id="PF16694"/>
    </source>
</evidence>
<evidence type="ECO:0000313" key="2">
    <source>
        <dbReference type="EMBL" id="MCX5568177.1"/>
    </source>
</evidence>
<proteinExistence type="predicted"/>
<sequence>MGLAVWQAEAEQNGVTFPEINTLTHYTTVERGVTVEHMLTTPEALAAIKAGTPVPTGTHVVLQDFQSGDLYRYLIAQKLGDGAADWGYQWFWPDGTIKADERTAQCYACHRSREANQFMFTHSGAVGYGE</sequence>
<dbReference type="Proteomes" id="UP001144805">
    <property type="component" value="Unassembled WGS sequence"/>
</dbReference>
<keyword evidence="3" id="KW-1185">Reference proteome</keyword>
<organism evidence="2 3">
    <name type="scientific">Kaistia nematophila</name>
    <dbReference type="NCBI Taxonomy" id="2994654"/>
    <lineage>
        <taxon>Bacteria</taxon>
        <taxon>Pseudomonadati</taxon>
        <taxon>Pseudomonadota</taxon>
        <taxon>Alphaproteobacteria</taxon>
        <taxon>Hyphomicrobiales</taxon>
        <taxon>Kaistiaceae</taxon>
        <taxon>Kaistia</taxon>
    </lineage>
</organism>
<dbReference type="Gene3D" id="3.50.70.20">
    <property type="entry name" value="Cytochrome P460"/>
    <property type="match status" value="1"/>
</dbReference>
<dbReference type="InterPro" id="IPR032033">
    <property type="entry name" value="Cytochrome_P460"/>
</dbReference>
<name>A0A9X3E0B4_9HYPH</name>
<dbReference type="InterPro" id="IPR038142">
    <property type="entry name" value="Cytochrome_P460_sp"/>
</dbReference>